<sequence length="462" mass="52698">MSVEPRITSANPVRQQGYLDYERCAALNNEIYRLSWSGYYSGSHIIWWEYFSPSLKTAETLDPSLIKFLKLALFDPKDGPSDWTDRPALFYWISSLNDPDAFFETWVEELYPGRFVWLYCATGYLMGDERGILYDQEESLAAFVGYKFEERPMCIHGWGFKPLEVILDSYLDMIDEGKVTLMGPDPPNWPRPIKPWVLHSYTNIDVEKALSAMQRLLEAIEARQPSREAADSYNPWSDPSLLASINLPPNTFAHDFLMGLSTQKIHFRYIAPGIRLPTVAEFANQPYLGSYPTNDPTSLPLLLFYTDSEKGLGHGLYPLSPPPPLLTSQPRSDTPEIPAGVYIETIHSRTTRAFSNACYLLLPFKVGENGWTRTSDGAQTGIVIEDEESQPKGDDESLYQSGLNGFNDRGYIQLDKVLIRWAQMVEAGEWEIGDDGVIDKIQRFKDADTEMHWYKYCIPPSW</sequence>
<protein>
    <submittedName>
        <fullName evidence="1">Uncharacterized protein</fullName>
    </submittedName>
</protein>
<dbReference type="OrthoDB" id="3029470at2759"/>
<dbReference type="Proteomes" id="UP000190312">
    <property type="component" value="Unassembled WGS sequence"/>
</dbReference>
<reference evidence="1 2" key="1">
    <citation type="submission" date="2016-10" db="EMBL/GenBank/DDBJ databases">
        <title>Genome sequencing of Aspergillus oryzae BCC7051.</title>
        <authorList>
            <person name="Thammarongtham C."/>
            <person name="Vorapreeda T."/>
            <person name="Nookaew I."/>
            <person name="Srisuk T."/>
            <person name="Land M."/>
            <person name="Jeennor S."/>
            <person name="Laoteng K."/>
        </authorList>
    </citation>
    <scope>NUCLEOTIDE SEQUENCE [LARGE SCALE GENOMIC DNA]</scope>
    <source>
        <strain evidence="1 2">BCC7051</strain>
    </source>
</reference>
<evidence type="ECO:0000313" key="2">
    <source>
        <dbReference type="Proteomes" id="UP000190312"/>
    </source>
</evidence>
<dbReference type="AlphaFoldDB" id="A0A1S9DGJ5"/>
<gene>
    <name evidence="1" type="ORF">OAory_01047020</name>
</gene>
<accession>A0A1S9DGJ5</accession>
<name>A0A1S9DGJ5_ASPOZ</name>
<dbReference type="EMBL" id="MKZY01000006">
    <property type="protein sequence ID" value="OOO08202.1"/>
    <property type="molecule type" value="Genomic_DNA"/>
</dbReference>
<evidence type="ECO:0000313" key="1">
    <source>
        <dbReference type="EMBL" id="OOO08202.1"/>
    </source>
</evidence>
<proteinExistence type="predicted"/>
<organism evidence="1 2">
    <name type="scientific">Aspergillus oryzae</name>
    <name type="common">Yellow koji mold</name>
    <dbReference type="NCBI Taxonomy" id="5062"/>
    <lineage>
        <taxon>Eukaryota</taxon>
        <taxon>Fungi</taxon>
        <taxon>Dikarya</taxon>
        <taxon>Ascomycota</taxon>
        <taxon>Pezizomycotina</taxon>
        <taxon>Eurotiomycetes</taxon>
        <taxon>Eurotiomycetidae</taxon>
        <taxon>Eurotiales</taxon>
        <taxon>Aspergillaceae</taxon>
        <taxon>Aspergillus</taxon>
        <taxon>Aspergillus subgen. Circumdati</taxon>
    </lineage>
</organism>
<comment type="caution">
    <text evidence="1">The sequence shown here is derived from an EMBL/GenBank/DDBJ whole genome shotgun (WGS) entry which is preliminary data.</text>
</comment>